<keyword evidence="3 7" id="KW-0574">Periplasm</keyword>
<keyword evidence="1 7" id="KW-0732">Signal</keyword>
<dbReference type="InterPro" id="IPR000297">
    <property type="entry name" value="PPIase_PpiC"/>
</dbReference>
<dbReference type="GO" id="GO:0050821">
    <property type="term" value="P:protein stabilization"/>
    <property type="evidence" value="ECO:0007669"/>
    <property type="project" value="InterPro"/>
</dbReference>
<keyword evidence="6 7" id="KW-0413">Isomerase</keyword>
<dbReference type="Pfam" id="PF00639">
    <property type="entry name" value="Rotamase"/>
    <property type="match status" value="2"/>
</dbReference>
<dbReference type="PROSITE" id="PS01096">
    <property type="entry name" value="PPIC_PPIASE_1"/>
    <property type="match status" value="1"/>
</dbReference>
<evidence type="ECO:0000256" key="6">
    <source>
        <dbReference type="ARBA" id="ARBA00023235"/>
    </source>
</evidence>
<dbReference type="Gene3D" id="3.10.50.40">
    <property type="match status" value="2"/>
</dbReference>
<dbReference type="EMBL" id="FQWD01000002">
    <property type="protein sequence ID" value="SHG18224.1"/>
    <property type="molecule type" value="Genomic_DNA"/>
</dbReference>
<keyword evidence="2 7" id="KW-0677">Repeat</keyword>
<gene>
    <name evidence="7" type="primary">surA</name>
    <name evidence="9" type="ORF">SAMN05216361_1575</name>
</gene>
<evidence type="ECO:0000313" key="10">
    <source>
        <dbReference type="Proteomes" id="UP000184520"/>
    </source>
</evidence>
<dbReference type="InterPro" id="IPR023034">
    <property type="entry name" value="PPIase_SurA"/>
</dbReference>
<organism evidence="9 10">
    <name type="scientific">Marisediminitalea aggregata</name>
    <dbReference type="NCBI Taxonomy" id="634436"/>
    <lineage>
        <taxon>Bacteria</taxon>
        <taxon>Pseudomonadati</taxon>
        <taxon>Pseudomonadota</taxon>
        <taxon>Gammaproteobacteria</taxon>
        <taxon>Alteromonadales</taxon>
        <taxon>Alteromonadaceae</taxon>
        <taxon>Marisediminitalea</taxon>
    </lineage>
</organism>
<dbReference type="GO" id="GO:0003755">
    <property type="term" value="F:peptidyl-prolyl cis-trans isomerase activity"/>
    <property type="evidence" value="ECO:0007669"/>
    <property type="project" value="UniProtKB-UniRule"/>
</dbReference>
<dbReference type="PROSITE" id="PS50198">
    <property type="entry name" value="PPIC_PPIASE_2"/>
    <property type="match status" value="2"/>
</dbReference>
<evidence type="ECO:0000256" key="7">
    <source>
        <dbReference type="HAMAP-Rule" id="MF_01183"/>
    </source>
</evidence>
<evidence type="ECO:0000256" key="5">
    <source>
        <dbReference type="ARBA" id="ARBA00023186"/>
    </source>
</evidence>
<dbReference type="InterPro" id="IPR015391">
    <property type="entry name" value="SurA_N"/>
</dbReference>
<evidence type="ECO:0000313" key="9">
    <source>
        <dbReference type="EMBL" id="SHG18224.1"/>
    </source>
</evidence>
<accession>A0A1M5HQH5</accession>
<dbReference type="Proteomes" id="UP000184520">
    <property type="component" value="Unassembled WGS sequence"/>
</dbReference>
<proteinExistence type="inferred from homology"/>
<feature type="domain" description="PpiC" evidence="8">
    <location>
        <begin position="171"/>
        <end position="272"/>
    </location>
</feature>
<feature type="signal peptide" evidence="7">
    <location>
        <begin position="1"/>
        <end position="20"/>
    </location>
</feature>
<dbReference type="InterPro" id="IPR050280">
    <property type="entry name" value="OMP_Chaperone_SurA"/>
</dbReference>
<dbReference type="EC" id="5.2.1.8" evidence="7"/>
<comment type="subcellular location">
    <subcellularLocation>
        <location evidence="7">Periplasm</location>
    </subcellularLocation>
    <text evidence="7">Is capable of associating with the outer membrane.</text>
</comment>
<dbReference type="GO" id="GO:0051082">
    <property type="term" value="F:unfolded protein binding"/>
    <property type="evidence" value="ECO:0007669"/>
    <property type="project" value="UniProtKB-UniRule"/>
</dbReference>
<dbReference type="InterPro" id="IPR023058">
    <property type="entry name" value="PPIase_PpiC_CS"/>
</dbReference>
<dbReference type="Gene3D" id="1.10.4030.10">
    <property type="entry name" value="Porin chaperone SurA, peptide-binding domain"/>
    <property type="match status" value="2"/>
</dbReference>
<protein>
    <recommendedName>
        <fullName evidence="7">Chaperone SurA</fullName>
    </recommendedName>
    <alternativeName>
        <fullName evidence="7">Peptidyl-prolyl cis-trans isomerase SurA</fullName>
        <shortName evidence="7">PPIase SurA</shortName>
        <ecNumber evidence="7">5.2.1.8</ecNumber>
    </alternativeName>
    <alternativeName>
        <fullName evidence="7">Rotamase SurA</fullName>
    </alternativeName>
</protein>
<dbReference type="PANTHER" id="PTHR47637:SF1">
    <property type="entry name" value="CHAPERONE SURA"/>
    <property type="match status" value="1"/>
</dbReference>
<dbReference type="GO" id="GO:0030288">
    <property type="term" value="C:outer membrane-bounded periplasmic space"/>
    <property type="evidence" value="ECO:0007669"/>
    <property type="project" value="InterPro"/>
</dbReference>
<keyword evidence="4 7" id="KW-0697">Rotamase</keyword>
<dbReference type="OrthoDB" id="14196at2"/>
<dbReference type="Pfam" id="PF09312">
    <property type="entry name" value="SurA_N"/>
    <property type="match status" value="1"/>
</dbReference>
<feature type="chain" id="PRO_5013412810" description="Chaperone SurA" evidence="7">
    <location>
        <begin position="21"/>
        <end position="427"/>
    </location>
</feature>
<reference evidence="10" key="1">
    <citation type="submission" date="2016-11" db="EMBL/GenBank/DDBJ databases">
        <authorList>
            <person name="Varghese N."/>
            <person name="Submissions S."/>
        </authorList>
    </citation>
    <scope>NUCLEOTIDE SEQUENCE [LARGE SCALE GENOMIC DNA]</scope>
    <source>
        <strain evidence="10">CGMCC 1.8995</strain>
    </source>
</reference>
<dbReference type="SUPFAM" id="SSF54534">
    <property type="entry name" value="FKBP-like"/>
    <property type="match status" value="2"/>
</dbReference>
<dbReference type="AlphaFoldDB" id="A0A1M5HQH5"/>
<dbReference type="RefSeq" id="WP_073320345.1">
    <property type="nucleotide sequence ID" value="NZ_FQWD01000002.1"/>
</dbReference>
<keyword evidence="10" id="KW-1185">Reference proteome</keyword>
<evidence type="ECO:0000259" key="8">
    <source>
        <dbReference type="PROSITE" id="PS50198"/>
    </source>
</evidence>
<name>A0A1M5HQH5_9ALTE</name>
<keyword evidence="5 7" id="KW-0143">Chaperone</keyword>
<dbReference type="NCBIfam" id="NF008038">
    <property type="entry name" value="PRK10770.1"/>
    <property type="match status" value="1"/>
</dbReference>
<comment type="function">
    <text evidence="7">Chaperone involved in the correct folding and assembly of outer membrane proteins. Recognizes specific patterns of aromatic residues and the orientation of their side chains, which are found more frequently in integral outer membrane proteins. May act in both early periplasmic and late outer membrane-associated steps of protein maturation.</text>
</comment>
<dbReference type="GO" id="GO:0042277">
    <property type="term" value="F:peptide binding"/>
    <property type="evidence" value="ECO:0007669"/>
    <property type="project" value="InterPro"/>
</dbReference>
<comment type="domain">
    <text evidence="7">The PPIase activity resides only in the second parvulin domain. The N-terminal region and the C-terminal tail are necessary and sufficient for the chaperone activity of SurA. The PPIase activity is dispensable for SurA to function as a chaperone. The N-terminal region and the C-terminal tail are also required for porin recognition.</text>
</comment>
<dbReference type="SUPFAM" id="SSF109998">
    <property type="entry name" value="Triger factor/SurA peptide-binding domain-like"/>
    <property type="match status" value="1"/>
</dbReference>
<feature type="domain" description="PpiC" evidence="8">
    <location>
        <begin position="281"/>
        <end position="381"/>
    </location>
</feature>
<evidence type="ECO:0000256" key="2">
    <source>
        <dbReference type="ARBA" id="ARBA00022737"/>
    </source>
</evidence>
<dbReference type="STRING" id="634436.SAMN05216361_1575"/>
<dbReference type="InterPro" id="IPR046357">
    <property type="entry name" value="PPIase_dom_sf"/>
</dbReference>
<dbReference type="GO" id="GO:0006457">
    <property type="term" value="P:protein folding"/>
    <property type="evidence" value="ECO:0007669"/>
    <property type="project" value="UniProtKB-UniRule"/>
</dbReference>
<evidence type="ECO:0000256" key="4">
    <source>
        <dbReference type="ARBA" id="ARBA00023110"/>
    </source>
</evidence>
<dbReference type="GO" id="GO:0043165">
    <property type="term" value="P:Gram-negative-bacterium-type cell outer membrane assembly"/>
    <property type="evidence" value="ECO:0007669"/>
    <property type="project" value="InterPro"/>
</dbReference>
<comment type="catalytic activity">
    <reaction evidence="7">
        <text>[protein]-peptidylproline (omega=180) = [protein]-peptidylproline (omega=0)</text>
        <dbReference type="Rhea" id="RHEA:16237"/>
        <dbReference type="Rhea" id="RHEA-COMP:10747"/>
        <dbReference type="Rhea" id="RHEA-COMP:10748"/>
        <dbReference type="ChEBI" id="CHEBI:83833"/>
        <dbReference type="ChEBI" id="CHEBI:83834"/>
        <dbReference type="EC" id="5.2.1.8"/>
    </reaction>
</comment>
<dbReference type="InterPro" id="IPR027304">
    <property type="entry name" value="Trigger_fact/SurA_dom_sf"/>
</dbReference>
<evidence type="ECO:0000256" key="1">
    <source>
        <dbReference type="ARBA" id="ARBA00022729"/>
    </source>
</evidence>
<dbReference type="HAMAP" id="MF_01183">
    <property type="entry name" value="Chaperone_SurA"/>
    <property type="match status" value="1"/>
</dbReference>
<evidence type="ECO:0000256" key="3">
    <source>
        <dbReference type="ARBA" id="ARBA00022764"/>
    </source>
</evidence>
<dbReference type="PANTHER" id="PTHR47637">
    <property type="entry name" value="CHAPERONE SURA"/>
    <property type="match status" value="1"/>
</dbReference>
<sequence length="427" mass="47620" precursor="true">MKYIIRGLLLGLVLSLPAVAQVQLLDKVAVIVDQGVVLESEVKALVDEVKADAEAKGQKLPSDLALRTQAIERLILKNLQLQRAEMMGIRISDPQLDQTIANIAGNQGVSVAQLREELSRQGMTYDDYREKVREEMIMGEVRRANVRRRIYITPQEISNLMEIIAQQGGDQAEYELGHILIGFPADPTDEDIAEARERADKVIDLLNNGSEFARIAIAASSGSEALDGGNMGWMNINAMPTLFADAVQGKRKNALIGPIRSGAGFHILKILDTRGIEVVEVEEVNARHILIKPSIILSEERAQKMLKDFKEQVIAGDADFAELAKEHSADPGSALRGGELGWADPNMYVPEFKDALAKLAPGEYSEPVRSTHGWHLIQLLERRVDDATDQRKEEKAYQLLYNRKFAEESENWLREMRDTAYIEVLSE</sequence>